<dbReference type="PRINTS" id="PR00455">
    <property type="entry name" value="HTHTETR"/>
</dbReference>
<dbReference type="PANTHER" id="PTHR30055">
    <property type="entry name" value="HTH-TYPE TRANSCRIPTIONAL REGULATOR RUTR"/>
    <property type="match status" value="1"/>
</dbReference>
<sequence>MKNRIIQVAAQAMNERGTKFTVDTVAQRLGISKKTLYQYVSSKEELIHLIVDVALGDVHSQQTEILHSNKTLVEKLTSVLTSQPHIFGPINDWIFDDIKNSCPAAWDDIEEFRRSRAQVVIDLLEEGKASGEIRSINSPIAAQALHGALREMFDYGFLTSANLTFKDAMSGCVDLLIHGMLKSGGENLE</sequence>
<protein>
    <recommendedName>
        <fullName evidence="6">HTH tetR-type domain-containing protein</fullName>
    </recommendedName>
</protein>
<dbReference type="PROSITE" id="PS50977">
    <property type="entry name" value="HTH_TETR_2"/>
    <property type="match status" value="1"/>
</dbReference>
<feature type="DNA-binding region" description="H-T-H motif" evidence="5">
    <location>
        <begin position="21"/>
        <end position="40"/>
    </location>
</feature>
<evidence type="ECO:0000256" key="4">
    <source>
        <dbReference type="ARBA" id="ARBA00023163"/>
    </source>
</evidence>
<keyword evidence="8" id="KW-1185">Reference proteome</keyword>
<organism evidence="7 8">
    <name type="scientific">Anaerosporomusa subterranea</name>
    <dbReference type="NCBI Taxonomy" id="1794912"/>
    <lineage>
        <taxon>Bacteria</taxon>
        <taxon>Bacillati</taxon>
        <taxon>Bacillota</taxon>
        <taxon>Negativicutes</taxon>
        <taxon>Acetonemataceae</taxon>
        <taxon>Anaerosporomusa</taxon>
    </lineage>
</organism>
<dbReference type="Pfam" id="PF00440">
    <property type="entry name" value="TetR_N"/>
    <property type="match status" value="1"/>
</dbReference>
<dbReference type="AlphaFoldDB" id="A0A154BUT1"/>
<dbReference type="OrthoDB" id="9812134at2"/>
<dbReference type="InterPro" id="IPR050109">
    <property type="entry name" value="HTH-type_TetR-like_transc_reg"/>
</dbReference>
<evidence type="ECO:0000313" key="8">
    <source>
        <dbReference type="Proteomes" id="UP000076268"/>
    </source>
</evidence>
<dbReference type="PANTHER" id="PTHR30055:SF175">
    <property type="entry name" value="HTH-TYPE TRANSCRIPTIONAL REPRESSOR KSTR2"/>
    <property type="match status" value="1"/>
</dbReference>
<dbReference type="Proteomes" id="UP000076268">
    <property type="component" value="Unassembled WGS sequence"/>
</dbReference>
<accession>A0A154BUT1</accession>
<dbReference type="GO" id="GO:0000976">
    <property type="term" value="F:transcription cis-regulatory region binding"/>
    <property type="evidence" value="ECO:0007669"/>
    <property type="project" value="TreeGrafter"/>
</dbReference>
<gene>
    <name evidence="7" type="ORF">AXX12_18300</name>
</gene>
<keyword evidence="3 5" id="KW-0238">DNA-binding</keyword>
<evidence type="ECO:0000259" key="6">
    <source>
        <dbReference type="PROSITE" id="PS50977"/>
    </source>
</evidence>
<dbReference type="GO" id="GO:0003700">
    <property type="term" value="F:DNA-binding transcription factor activity"/>
    <property type="evidence" value="ECO:0007669"/>
    <property type="project" value="TreeGrafter"/>
</dbReference>
<dbReference type="InterPro" id="IPR036271">
    <property type="entry name" value="Tet_transcr_reg_TetR-rel_C_sf"/>
</dbReference>
<comment type="caution">
    <text evidence="7">The sequence shown here is derived from an EMBL/GenBank/DDBJ whole genome shotgun (WGS) entry which is preliminary data.</text>
</comment>
<evidence type="ECO:0000256" key="3">
    <source>
        <dbReference type="ARBA" id="ARBA00023125"/>
    </source>
</evidence>
<dbReference type="SUPFAM" id="SSF46689">
    <property type="entry name" value="Homeodomain-like"/>
    <property type="match status" value="1"/>
</dbReference>
<dbReference type="SUPFAM" id="SSF48498">
    <property type="entry name" value="Tetracyclin repressor-like, C-terminal domain"/>
    <property type="match status" value="1"/>
</dbReference>
<dbReference type="RefSeq" id="WP_066238244.1">
    <property type="nucleotide sequence ID" value="NZ_LSGP01000012.1"/>
</dbReference>
<dbReference type="STRING" id="1794912.AXX12_18300"/>
<dbReference type="InterPro" id="IPR009057">
    <property type="entry name" value="Homeodomain-like_sf"/>
</dbReference>
<dbReference type="Gene3D" id="1.10.357.10">
    <property type="entry name" value="Tetracycline Repressor, domain 2"/>
    <property type="match status" value="1"/>
</dbReference>
<evidence type="ECO:0000256" key="2">
    <source>
        <dbReference type="ARBA" id="ARBA00023015"/>
    </source>
</evidence>
<dbReference type="Gene3D" id="1.10.10.60">
    <property type="entry name" value="Homeodomain-like"/>
    <property type="match status" value="1"/>
</dbReference>
<evidence type="ECO:0000256" key="1">
    <source>
        <dbReference type="ARBA" id="ARBA00022491"/>
    </source>
</evidence>
<keyword evidence="1" id="KW-0678">Repressor</keyword>
<name>A0A154BUT1_ANASB</name>
<evidence type="ECO:0000313" key="7">
    <source>
        <dbReference type="EMBL" id="KYZ77682.1"/>
    </source>
</evidence>
<dbReference type="InterPro" id="IPR001647">
    <property type="entry name" value="HTH_TetR"/>
</dbReference>
<feature type="domain" description="HTH tetR-type" evidence="6">
    <location>
        <begin position="1"/>
        <end position="58"/>
    </location>
</feature>
<reference evidence="7 8" key="1">
    <citation type="submission" date="2016-02" db="EMBL/GenBank/DDBJ databases">
        <title>Anaerosporomusa subterraneum gen. nov., sp. nov., a spore-forming obligate anaerobe isolated from saprolite.</title>
        <authorList>
            <person name="Choi J.K."/>
            <person name="Shah M."/>
            <person name="Yee N."/>
        </authorList>
    </citation>
    <scope>NUCLEOTIDE SEQUENCE [LARGE SCALE GENOMIC DNA]</scope>
    <source>
        <strain evidence="7 8">RU4</strain>
    </source>
</reference>
<proteinExistence type="predicted"/>
<evidence type="ECO:0000256" key="5">
    <source>
        <dbReference type="PROSITE-ProRule" id="PRU00335"/>
    </source>
</evidence>
<keyword evidence="2" id="KW-0805">Transcription regulation</keyword>
<keyword evidence="4" id="KW-0804">Transcription</keyword>
<dbReference type="EMBL" id="LSGP01000012">
    <property type="protein sequence ID" value="KYZ77682.1"/>
    <property type="molecule type" value="Genomic_DNA"/>
</dbReference>